<comment type="caution">
    <text evidence="1">The sequence shown here is derived from an EMBL/GenBank/DDBJ whole genome shotgun (WGS) entry which is preliminary data.</text>
</comment>
<protein>
    <submittedName>
        <fullName evidence="1">17084_t:CDS:1</fullName>
    </submittedName>
</protein>
<feature type="non-terminal residue" evidence="1">
    <location>
        <position position="1"/>
    </location>
</feature>
<proteinExistence type="predicted"/>
<accession>A0ACA9SNA1</accession>
<name>A0ACA9SNA1_9GLOM</name>
<evidence type="ECO:0000313" key="2">
    <source>
        <dbReference type="Proteomes" id="UP000789920"/>
    </source>
</evidence>
<dbReference type="EMBL" id="CAJVQC010143948">
    <property type="protein sequence ID" value="CAG8844761.1"/>
    <property type="molecule type" value="Genomic_DNA"/>
</dbReference>
<reference evidence="1" key="1">
    <citation type="submission" date="2021-06" db="EMBL/GenBank/DDBJ databases">
        <authorList>
            <person name="Kallberg Y."/>
            <person name="Tangrot J."/>
            <person name="Rosling A."/>
        </authorList>
    </citation>
    <scope>NUCLEOTIDE SEQUENCE</scope>
    <source>
        <strain evidence="1">MA461A</strain>
    </source>
</reference>
<organism evidence="1 2">
    <name type="scientific">Racocetra persica</name>
    <dbReference type="NCBI Taxonomy" id="160502"/>
    <lineage>
        <taxon>Eukaryota</taxon>
        <taxon>Fungi</taxon>
        <taxon>Fungi incertae sedis</taxon>
        <taxon>Mucoromycota</taxon>
        <taxon>Glomeromycotina</taxon>
        <taxon>Glomeromycetes</taxon>
        <taxon>Diversisporales</taxon>
        <taxon>Gigasporaceae</taxon>
        <taxon>Racocetra</taxon>
    </lineage>
</organism>
<dbReference type="Proteomes" id="UP000789920">
    <property type="component" value="Unassembled WGS sequence"/>
</dbReference>
<evidence type="ECO:0000313" key="1">
    <source>
        <dbReference type="EMBL" id="CAG8844761.1"/>
    </source>
</evidence>
<feature type="non-terminal residue" evidence="1">
    <location>
        <position position="142"/>
    </location>
</feature>
<sequence length="142" mass="16440">LYWAAEYRHTEIVKFLLEVEAEADNKPNLNLVYFATERNYENVVKLLLKEKACHSPILHYVAGKGDIKIIKFLLENRDSIDDIDKDSRTLLHWAAFEDHKKTNGHIEIIQILIENGADINAINKNDWKPIHIAIISCSCQEE</sequence>
<gene>
    <name evidence="1" type="ORF">RPERSI_LOCUS33343</name>
</gene>
<keyword evidence="2" id="KW-1185">Reference proteome</keyword>